<sequence>MSKRGRTPVEVRSNSTHPQKGPFRPFRTGVQRHHDMRFASGDNNPERTSQPHPASFWPLVNPAPAGFSFPSSFGRLRAAFFILGVPMDPTDLGPGTATWLGGTGTILLGGFLWLRKFLSRDAADRAMDNADIGTVRRLNELLDSEREARKEAEARADQFARERNELAAAVGRMEGKVEVLTNQIAQLTDKVTTQSAEIARLRSQLGGSKDGQMRN</sequence>
<evidence type="ECO:0000256" key="1">
    <source>
        <dbReference type="SAM" id="Coils"/>
    </source>
</evidence>
<name>A0A3M4M4P0_PSECI</name>
<gene>
    <name evidence="3" type="ORF">ALQ04_100358</name>
</gene>
<dbReference type="SUPFAM" id="SSF161270">
    <property type="entry name" value="PspA lactotransferrin-binding region"/>
    <property type="match status" value="1"/>
</dbReference>
<reference evidence="3 4" key="1">
    <citation type="submission" date="2018-08" db="EMBL/GenBank/DDBJ databases">
        <title>Recombination of ecologically and evolutionarily significant loci maintains genetic cohesion in the Pseudomonas syringae species complex.</title>
        <authorList>
            <person name="Dillon M."/>
            <person name="Thakur S."/>
            <person name="Almeida R.N.D."/>
            <person name="Weir B.S."/>
            <person name="Guttman D.S."/>
        </authorList>
    </citation>
    <scope>NUCLEOTIDE SEQUENCE [LARGE SCALE GENOMIC DNA]</scope>
    <source>
        <strain evidence="3 4">ICMP 3353</strain>
    </source>
</reference>
<evidence type="ECO:0000313" key="3">
    <source>
        <dbReference type="EMBL" id="RMQ48630.1"/>
    </source>
</evidence>
<dbReference type="Proteomes" id="UP000277236">
    <property type="component" value="Unassembled WGS sequence"/>
</dbReference>
<dbReference type="AlphaFoldDB" id="A0A3M4M4P0"/>
<organism evidence="3 4">
    <name type="scientific">Pseudomonas cichorii</name>
    <dbReference type="NCBI Taxonomy" id="36746"/>
    <lineage>
        <taxon>Bacteria</taxon>
        <taxon>Pseudomonadati</taxon>
        <taxon>Pseudomonadota</taxon>
        <taxon>Gammaproteobacteria</taxon>
        <taxon>Pseudomonadales</taxon>
        <taxon>Pseudomonadaceae</taxon>
        <taxon>Pseudomonas</taxon>
    </lineage>
</organism>
<comment type="caution">
    <text evidence="3">The sequence shown here is derived from an EMBL/GenBank/DDBJ whole genome shotgun (WGS) entry which is preliminary data.</text>
</comment>
<accession>A0A3M4M4P0</accession>
<feature type="region of interest" description="Disordered" evidence="2">
    <location>
        <begin position="1"/>
        <end position="30"/>
    </location>
</feature>
<evidence type="ECO:0000313" key="4">
    <source>
        <dbReference type="Proteomes" id="UP000277236"/>
    </source>
</evidence>
<feature type="coiled-coil region" evidence="1">
    <location>
        <begin position="135"/>
        <end position="204"/>
    </location>
</feature>
<evidence type="ECO:0000256" key="2">
    <source>
        <dbReference type="SAM" id="MobiDB-lite"/>
    </source>
</evidence>
<protein>
    <submittedName>
        <fullName evidence="3">Methyl-accepting chemotaxis protein</fullName>
    </submittedName>
</protein>
<dbReference type="EMBL" id="RBRE01000026">
    <property type="protein sequence ID" value="RMQ48630.1"/>
    <property type="molecule type" value="Genomic_DNA"/>
</dbReference>
<keyword evidence="1" id="KW-0175">Coiled coil</keyword>
<proteinExistence type="predicted"/>